<sequence length="30" mass="3561">MSYCSQEFVTHLETYGKEWILAVKVEEVLK</sequence>
<reference evidence="2" key="1">
    <citation type="submission" date="2016-10" db="EMBL/GenBank/DDBJ databases">
        <authorList>
            <person name="Varghese N."/>
            <person name="Submissions S."/>
        </authorList>
    </citation>
    <scope>NUCLEOTIDE SEQUENCE [LARGE SCALE GENOMIC DNA]</scope>
    <source>
        <strain evidence="2">DSM 22427</strain>
    </source>
</reference>
<keyword evidence="2" id="KW-1185">Reference proteome</keyword>
<organism evidence="1 2">
    <name type="scientific">Halostagnicola kamekurae</name>
    <dbReference type="NCBI Taxonomy" id="619731"/>
    <lineage>
        <taxon>Archaea</taxon>
        <taxon>Methanobacteriati</taxon>
        <taxon>Methanobacteriota</taxon>
        <taxon>Stenosarchaea group</taxon>
        <taxon>Halobacteria</taxon>
        <taxon>Halobacteriales</taxon>
        <taxon>Natrialbaceae</taxon>
        <taxon>Halostagnicola</taxon>
    </lineage>
</organism>
<name>A0A1I6TRB0_9EURY</name>
<proteinExistence type="predicted"/>
<gene>
    <name evidence="1" type="ORF">SAMN04488556_3355</name>
</gene>
<dbReference type="EMBL" id="FOZS01000003">
    <property type="protein sequence ID" value="SFS91793.1"/>
    <property type="molecule type" value="Genomic_DNA"/>
</dbReference>
<dbReference type="Proteomes" id="UP000199199">
    <property type="component" value="Unassembled WGS sequence"/>
</dbReference>
<accession>A0A1I6TRB0</accession>
<dbReference type="AlphaFoldDB" id="A0A1I6TRB0"/>
<evidence type="ECO:0000313" key="2">
    <source>
        <dbReference type="Proteomes" id="UP000199199"/>
    </source>
</evidence>
<protein>
    <submittedName>
        <fullName evidence="1">Uncharacterized protein</fullName>
    </submittedName>
</protein>
<evidence type="ECO:0000313" key="1">
    <source>
        <dbReference type="EMBL" id="SFS91793.1"/>
    </source>
</evidence>